<protein>
    <submittedName>
        <fullName evidence="3">HAD-IA family hydrolase</fullName>
    </submittedName>
</protein>
<dbReference type="InterPro" id="IPR041492">
    <property type="entry name" value="HAD_2"/>
</dbReference>
<evidence type="ECO:0000313" key="3">
    <source>
        <dbReference type="EMBL" id="MFD1738947.1"/>
    </source>
</evidence>
<dbReference type="SFLD" id="SFLDG01135">
    <property type="entry name" value="C1.5.6:_HAD__Beta-PGM__Phospha"/>
    <property type="match status" value="1"/>
</dbReference>
<dbReference type="PANTHER" id="PTHR43434">
    <property type="entry name" value="PHOSPHOGLYCOLATE PHOSPHATASE"/>
    <property type="match status" value="1"/>
</dbReference>
<keyword evidence="2" id="KW-0460">Magnesium</keyword>
<sequence>MKPYTTLLFDLDGTLLDSKRSVLEAVYHTAEIYAPQQYTFQDIEDRFGEAFEDFVDIVAPHKKEEMIATYMEHITNHHDQLVDIFPKVQEALIVLKQRGIKLGIVTNKQYHLTIKGLELFQIREHFDTIVTLDDVKYPKPSPEPIIKAIEQLNVNASEVLMVGDTMFDTVAAKEASVPICILDWYGTYDKRRIQPDYMFSSIEEKMNYFGYSLKRESGSIG</sequence>
<organism evidence="3 4">
    <name type="scientific">Bacillus salitolerans</name>
    <dbReference type="NCBI Taxonomy" id="1437434"/>
    <lineage>
        <taxon>Bacteria</taxon>
        <taxon>Bacillati</taxon>
        <taxon>Bacillota</taxon>
        <taxon>Bacilli</taxon>
        <taxon>Bacillales</taxon>
        <taxon>Bacillaceae</taxon>
        <taxon>Bacillus</taxon>
    </lineage>
</organism>
<dbReference type="Gene3D" id="3.40.50.1000">
    <property type="entry name" value="HAD superfamily/HAD-like"/>
    <property type="match status" value="1"/>
</dbReference>
<gene>
    <name evidence="3" type="ORF">ACFSCX_20760</name>
</gene>
<evidence type="ECO:0000256" key="2">
    <source>
        <dbReference type="ARBA" id="ARBA00022842"/>
    </source>
</evidence>
<proteinExistence type="predicted"/>
<dbReference type="PANTHER" id="PTHR43434:SF26">
    <property type="entry name" value="PYROPHOSPHATASE PPAX"/>
    <property type="match status" value="1"/>
</dbReference>
<dbReference type="InterPro" id="IPR050155">
    <property type="entry name" value="HAD-like_hydrolase_sf"/>
</dbReference>
<dbReference type="NCBIfam" id="TIGR01549">
    <property type="entry name" value="HAD-SF-IA-v1"/>
    <property type="match status" value="1"/>
</dbReference>
<dbReference type="InterPro" id="IPR023198">
    <property type="entry name" value="PGP-like_dom2"/>
</dbReference>
<evidence type="ECO:0000256" key="1">
    <source>
        <dbReference type="ARBA" id="ARBA00022801"/>
    </source>
</evidence>
<dbReference type="RefSeq" id="WP_377930173.1">
    <property type="nucleotide sequence ID" value="NZ_JBHUEM010000052.1"/>
</dbReference>
<dbReference type="SFLD" id="SFLDG01129">
    <property type="entry name" value="C1.5:_HAD__Beta-PGM__Phosphata"/>
    <property type="match status" value="1"/>
</dbReference>
<dbReference type="InterPro" id="IPR036412">
    <property type="entry name" value="HAD-like_sf"/>
</dbReference>
<keyword evidence="4" id="KW-1185">Reference proteome</keyword>
<dbReference type="Gene3D" id="1.10.150.240">
    <property type="entry name" value="Putative phosphatase, domain 2"/>
    <property type="match status" value="1"/>
</dbReference>
<evidence type="ECO:0000313" key="4">
    <source>
        <dbReference type="Proteomes" id="UP001597214"/>
    </source>
</evidence>
<dbReference type="SUPFAM" id="SSF56784">
    <property type="entry name" value="HAD-like"/>
    <property type="match status" value="1"/>
</dbReference>
<dbReference type="Proteomes" id="UP001597214">
    <property type="component" value="Unassembled WGS sequence"/>
</dbReference>
<dbReference type="SFLD" id="SFLDS00003">
    <property type="entry name" value="Haloacid_Dehalogenase"/>
    <property type="match status" value="1"/>
</dbReference>
<comment type="caution">
    <text evidence="3">The sequence shown here is derived from an EMBL/GenBank/DDBJ whole genome shotgun (WGS) entry which is preliminary data.</text>
</comment>
<reference evidence="4" key="1">
    <citation type="journal article" date="2019" name="Int. J. Syst. Evol. Microbiol.">
        <title>The Global Catalogue of Microorganisms (GCM) 10K type strain sequencing project: providing services to taxonomists for standard genome sequencing and annotation.</title>
        <authorList>
            <consortium name="The Broad Institute Genomics Platform"/>
            <consortium name="The Broad Institute Genome Sequencing Center for Infectious Disease"/>
            <person name="Wu L."/>
            <person name="Ma J."/>
        </authorList>
    </citation>
    <scope>NUCLEOTIDE SEQUENCE [LARGE SCALE GENOMIC DNA]</scope>
    <source>
        <strain evidence="4">CCUG 49339</strain>
    </source>
</reference>
<dbReference type="InterPro" id="IPR006439">
    <property type="entry name" value="HAD-SF_hydro_IA"/>
</dbReference>
<accession>A0ABW4LUY9</accession>
<keyword evidence="1 3" id="KW-0378">Hydrolase</keyword>
<dbReference type="GO" id="GO:0016787">
    <property type="term" value="F:hydrolase activity"/>
    <property type="evidence" value="ECO:0007669"/>
    <property type="project" value="UniProtKB-KW"/>
</dbReference>
<dbReference type="InterPro" id="IPR023214">
    <property type="entry name" value="HAD_sf"/>
</dbReference>
<name>A0ABW4LUY9_9BACI</name>
<dbReference type="Pfam" id="PF13419">
    <property type="entry name" value="HAD_2"/>
    <property type="match status" value="1"/>
</dbReference>
<dbReference type="EMBL" id="JBHUEM010000052">
    <property type="protein sequence ID" value="MFD1738947.1"/>
    <property type="molecule type" value="Genomic_DNA"/>
</dbReference>